<gene>
    <name evidence="1" type="ORF">GCM10023116_11090</name>
</gene>
<dbReference type="EMBL" id="BAABFL010000108">
    <property type="protein sequence ID" value="GAA4648836.1"/>
    <property type="molecule type" value="Genomic_DNA"/>
</dbReference>
<dbReference type="Proteomes" id="UP001500604">
    <property type="component" value="Unassembled WGS sequence"/>
</dbReference>
<proteinExistence type="predicted"/>
<name>A0ABP8UY73_9GAMM</name>
<evidence type="ECO:0000313" key="1">
    <source>
        <dbReference type="EMBL" id="GAA4648836.1"/>
    </source>
</evidence>
<keyword evidence="2" id="KW-1185">Reference proteome</keyword>
<organism evidence="1 2">
    <name type="scientific">Kistimonas scapharcae</name>
    <dbReference type="NCBI Taxonomy" id="1036133"/>
    <lineage>
        <taxon>Bacteria</taxon>
        <taxon>Pseudomonadati</taxon>
        <taxon>Pseudomonadota</taxon>
        <taxon>Gammaproteobacteria</taxon>
        <taxon>Oceanospirillales</taxon>
        <taxon>Endozoicomonadaceae</taxon>
        <taxon>Kistimonas</taxon>
    </lineage>
</organism>
<protein>
    <submittedName>
        <fullName evidence="1">Uncharacterized protein</fullName>
    </submittedName>
</protein>
<accession>A0ABP8UY73</accession>
<comment type="caution">
    <text evidence="1">The sequence shown here is derived from an EMBL/GenBank/DDBJ whole genome shotgun (WGS) entry which is preliminary data.</text>
</comment>
<evidence type="ECO:0000313" key="2">
    <source>
        <dbReference type="Proteomes" id="UP001500604"/>
    </source>
</evidence>
<sequence length="156" mass="17773">MAASDLVVLMSTKTGEVQRYLVTVDMHESLPYYQDDIYSPEDAPKGAWLYESCRSPSQPIGRLLTDSLPEHIEVCPWDKIYDDICDGGVIAFSPDTTGHAELNEPTSLEGYLFEYYTDHAFTLETPTGWKLEKRIEAQRHFLTTILETYQSRLASK</sequence>
<dbReference type="Gene3D" id="3.40.630.10">
    <property type="entry name" value="Zn peptidases"/>
    <property type="match status" value="1"/>
</dbReference>
<reference evidence="2" key="1">
    <citation type="journal article" date="2019" name="Int. J. Syst. Evol. Microbiol.">
        <title>The Global Catalogue of Microorganisms (GCM) 10K type strain sequencing project: providing services to taxonomists for standard genome sequencing and annotation.</title>
        <authorList>
            <consortium name="The Broad Institute Genomics Platform"/>
            <consortium name="The Broad Institute Genome Sequencing Center for Infectious Disease"/>
            <person name="Wu L."/>
            <person name="Ma J."/>
        </authorList>
    </citation>
    <scope>NUCLEOTIDE SEQUENCE [LARGE SCALE GENOMIC DNA]</scope>
    <source>
        <strain evidence="2">JCM 17805</strain>
    </source>
</reference>